<dbReference type="Gene3D" id="3.20.20.100">
    <property type="entry name" value="NADP-dependent oxidoreductase domain"/>
    <property type="match status" value="1"/>
</dbReference>
<dbReference type="InterPro" id="IPR036812">
    <property type="entry name" value="NAD(P)_OxRdtase_dom_sf"/>
</dbReference>
<organism evidence="3 4">
    <name type="scientific">Brachyspira suanatina</name>
    <dbReference type="NCBI Taxonomy" id="381802"/>
    <lineage>
        <taxon>Bacteria</taxon>
        <taxon>Pseudomonadati</taxon>
        <taxon>Spirochaetota</taxon>
        <taxon>Spirochaetia</taxon>
        <taxon>Brachyspirales</taxon>
        <taxon>Brachyspiraceae</taxon>
        <taxon>Brachyspira</taxon>
    </lineage>
</organism>
<dbReference type="PANTHER" id="PTHR43625">
    <property type="entry name" value="AFLATOXIN B1 ALDEHYDE REDUCTASE"/>
    <property type="match status" value="1"/>
</dbReference>
<dbReference type="InterPro" id="IPR050791">
    <property type="entry name" value="Aldo-Keto_reductase"/>
</dbReference>
<dbReference type="Pfam" id="PF00248">
    <property type="entry name" value="Aldo_ket_red"/>
    <property type="match status" value="1"/>
</dbReference>
<gene>
    <name evidence="3" type="ORF">BRSU_1376</name>
</gene>
<dbReference type="EC" id="1.1.1.-" evidence="3"/>
<dbReference type="Proteomes" id="UP000043763">
    <property type="component" value="Unassembled WGS sequence"/>
</dbReference>
<feature type="domain" description="NADP-dependent oxidoreductase" evidence="2">
    <location>
        <begin position="14"/>
        <end position="304"/>
    </location>
</feature>
<dbReference type="GO" id="GO:0005737">
    <property type="term" value="C:cytoplasm"/>
    <property type="evidence" value="ECO:0007669"/>
    <property type="project" value="TreeGrafter"/>
</dbReference>
<evidence type="ECO:0000259" key="2">
    <source>
        <dbReference type="Pfam" id="PF00248"/>
    </source>
</evidence>
<accession>A0A0G4K732</accession>
<evidence type="ECO:0000313" key="4">
    <source>
        <dbReference type="Proteomes" id="UP000043763"/>
    </source>
</evidence>
<keyword evidence="4" id="KW-1185">Reference proteome</keyword>
<evidence type="ECO:0000256" key="1">
    <source>
        <dbReference type="ARBA" id="ARBA00023002"/>
    </source>
</evidence>
<reference evidence="4" key="1">
    <citation type="submission" date="2015-04" db="EMBL/GenBank/DDBJ databases">
        <authorList>
            <person name="Mushtaq Mamoona"/>
        </authorList>
    </citation>
    <scope>NUCLEOTIDE SEQUENCE [LARGE SCALE GENOMIC DNA]</scope>
    <source>
        <strain evidence="4">AN4859/03</strain>
    </source>
</reference>
<dbReference type="GO" id="GO:0016491">
    <property type="term" value="F:oxidoreductase activity"/>
    <property type="evidence" value="ECO:0007669"/>
    <property type="project" value="UniProtKB-KW"/>
</dbReference>
<proteinExistence type="predicted"/>
<dbReference type="PANTHER" id="PTHR43625:SF77">
    <property type="entry name" value="ALDO-KETO REDUCTASE"/>
    <property type="match status" value="1"/>
</dbReference>
<dbReference type="AlphaFoldDB" id="A0A0G4K732"/>
<dbReference type="PRINTS" id="PR00069">
    <property type="entry name" value="ALDKETRDTASE"/>
</dbReference>
<protein>
    <submittedName>
        <fullName evidence="3">Probable aldo-keto reductase 2</fullName>
        <ecNumber evidence="3">1.1.1.-</ecNumber>
    </submittedName>
</protein>
<dbReference type="InterPro" id="IPR023210">
    <property type="entry name" value="NADP_OxRdtase_dom"/>
</dbReference>
<dbReference type="SUPFAM" id="SSF51430">
    <property type="entry name" value="NAD(P)-linked oxidoreductase"/>
    <property type="match status" value="1"/>
</dbReference>
<dbReference type="OrthoDB" id="9804790at2"/>
<dbReference type="EMBL" id="CVLB01000001">
    <property type="protein sequence ID" value="CRF33323.1"/>
    <property type="molecule type" value="Genomic_DNA"/>
</dbReference>
<name>A0A0G4K732_9SPIR</name>
<dbReference type="RefSeq" id="WP_048594534.1">
    <property type="nucleotide sequence ID" value="NZ_CVLB01000001.1"/>
</dbReference>
<dbReference type="CDD" id="cd19078">
    <property type="entry name" value="AKR_AKR13C1_2"/>
    <property type="match status" value="1"/>
</dbReference>
<keyword evidence="1 3" id="KW-0560">Oxidoreductase</keyword>
<evidence type="ECO:0000313" key="3">
    <source>
        <dbReference type="EMBL" id="CRF33323.1"/>
    </source>
</evidence>
<dbReference type="InterPro" id="IPR020471">
    <property type="entry name" value="AKR"/>
</dbReference>
<sequence length="325" mass="36975">MKKRMLGDLEVSAIGLGCMGYGVVYDENYDKTELISLIHEAVELGINFFDTAEAYGPYKNEEIVGEALEKYRDKVVIATKCGIKTVNGKPILDAKKETIRTSVEGSLKRLRTDYIDLYYLHRVDANTPIEEVADTMKELIKEGKVKHWGISEPGANTIKKADKVCKLTAIQSEYSMIWREPEKEIIPLLEELNIGFVPFSPLGKGFLTGRFNADSEFSKNDFRSSVPRLQKENLKQNQVLIEILEDIAKTKNVSKSQIALAWVLYQKPFIVPIPGTRKIERLKENIYSVNVEFTNEELNKINEAISKITIQGERYPKEHLEIVGR</sequence>